<sequence>MAMTQAESMVQKYIEAEVAVLEGRSVSFSGRTLTMENLSEIRTGRLQWERRVAAEQARARGQSGGHSLAEFQ</sequence>
<dbReference type="STRING" id="915471.SAMN05216201_11167"/>
<organism evidence="1 2">
    <name type="scientific">Pseudomonas linyingensis</name>
    <dbReference type="NCBI Taxonomy" id="915471"/>
    <lineage>
        <taxon>Bacteria</taxon>
        <taxon>Pseudomonadati</taxon>
        <taxon>Pseudomonadota</taxon>
        <taxon>Gammaproteobacteria</taxon>
        <taxon>Pseudomonadales</taxon>
        <taxon>Pseudomonadaceae</taxon>
        <taxon>Pseudomonas</taxon>
    </lineage>
</organism>
<protein>
    <recommendedName>
        <fullName evidence="3">Primosomal replication protein PriB/PriC domain protein</fullName>
    </recommendedName>
</protein>
<gene>
    <name evidence="1" type="ORF">SAMN05216201_11167</name>
</gene>
<evidence type="ECO:0000313" key="1">
    <source>
        <dbReference type="EMBL" id="SEJ57835.1"/>
    </source>
</evidence>
<keyword evidence="2" id="KW-1185">Reference proteome</keyword>
<dbReference type="Proteomes" id="UP000242930">
    <property type="component" value="Unassembled WGS sequence"/>
</dbReference>
<proteinExistence type="predicted"/>
<evidence type="ECO:0008006" key="3">
    <source>
        <dbReference type="Google" id="ProtNLM"/>
    </source>
</evidence>
<dbReference type="OrthoDB" id="6053012at2"/>
<accession>A0A1H7A9Y5</accession>
<reference evidence="2" key="1">
    <citation type="submission" date="2016-10" db="EMBL/GenBank/DDBJ databases">
        <authorList>
            <person name="Varghese N."/>
            <person name="Submissions S."/>
        </authorList>
    </citation>
    <scope>NUCLEOTIDE SEQUENCE [LARGE SCALE GENOMIC DNA]</scope>
    <source>
        <strain evidence="2">LMG 25967</strain>
    </source>
</reference>
<dbReference type="EMBL" id="FNZE01000011">
    <property type="protein sequence ID" value="SEJ57835.1"/>
    <property type="molecule type" value="Genomic_DNA"/>
</dbReference>
<name>A0A1H7A9Y5_9PSED</name>
<evidence type="ECO:0000313" key="2">
    <source>
        <dbReference type="Proteomes" id="UP000242930"/>
    </source>
</evidence>
<dbReference type="RefSeq" id="WP_090312028.1">
    <property type="nucleotide sequence ID" value="NZ_FNZE01000011.1"/>
</dbReference>
<dbReference type="AlphaFoldDB" id="A0A1H7A9Y5"/>